<protein>
    <submittedName>
        <fullName evidence="1">Uncharacterized protein</fullName>
    </submittedName>
</protein>
<dbReference type="EMBL" id="CP072648">
    <property type="protein sequence ID" value="QUW02296.1"/>
    <property type="molecule type" value="Genomic_DNA"/>
</dbReference>
<dbReference type="Proteomes" id="UP000676506">
    <property type="component" value="Chromosome 1"/>
</dbReference>
<organism evidence="1 2">
    <name type="scientific">Chloracidobacterium validum</name>
    <dbReference type="NCBI Taxonomy" id="2821543"/>
    <lineage>
        <taxon>Bacteria</taxon>
        <taxon>Pseudomonadati</taxon>
        <taxon>Acidobacteriota</taxon>
        <taxon>Terriglobia</taxon>
        <taxon>Terriglobales</taxon>
        <taxon>Acidobacteriaceae</taxon>
        <taxon>Chloracidobacterium</taxon>
    </lineage>
</organism>
<evidence type="ECO:0000313" key="2">
    <source>
        <dbReference type="Proteomes" id="UP000676506"/>
    </source>
</evidence>
<proteinExistence type="predicted"/>
<gene>
    <name evidence="1" type="ORF">J8C06_07980</name>
</gene>
<evidence type="ECO:0000313" key="1">
    <source>
        <dbReference type="EMBL" id="QUW02296.1"/>
    </source>
</evidence>
<sequence>MAIAAQHQRLAFNHDLTRNDDQVTCHQCTLRQHHRIAQAQPLHLLPNF</sequence>
<reference evidence="1 2" key="1">
    <citation type="submission" date="2021-03" db="EMBL/GenBank/DDBJ databases">
        <title>Genomic and phenotypic characterization of Chloracidobacterium isolates provides evidence for multiple species.</title>
        <authorList>
            <person name="Saini M.K."/>
            <person name="Costas A.M.G."/>
            <person name="Tank M."/>
            <person name="Bryant D.A."/>
        </authorList>
    </citation>
    <scope>NUCLEOTIDE SEQUENCE [LARGE SCALE GENOMIC DNA]</scope>
    <source>
        <strain evidence="1 2">BV2-C</strain>
    </source>
</reference>
<dbReference type="RefSeq" id="WP_211428186.1">
    <property type="nucleotide sequence ID" value="NZ_CP072648.1"/>
</dbReference>
<name>A0ABX8B6N7_9BACT</name>
<accession>A0ABX8B6N7</accession>
<keyword evidence="2" id="KW-1185">Reference proteome</keyword>